<organism evidence="1 2">
    <name type="scientific">Brotocaccenecus cirricatena</name>
    <dbReference type="NCBI Taxonomy" id="3064195"/>
    <lineage>
        <taxon>Bacteria</taxon>
        <taxon>Bacillati</taxon>
        <taxon>Bacillota</taxon>
        <taxon>Clostridia</taxon>
        <taxon>Eubacteriales</taxon>
        <taxon>Oscillospiraceae</taxon>
        <taxon>Brotocaccenecus</taxon>
    </lineage>
</organism>
<accession>A0AAE3AAZ0</accession>
<gene>
    <name evidence="1" type="ORF">LKD37_04580</name>
</gene>
<sequence length="79" mass="9205">MAIINARELDPQRYSCIQTEQQELKKQYSSHITMARICPYCQNKLEILCKGNHGAVYVKCPHCGEQVFFPPVAFRLNRF</sequence>
<evidence type="ECO:0000313" key="2">
    <source>
        <dbReference type="Proteomes" id="UP001199319"/>
    </source>
</evidence>
<dbReference type="EMBL" id="JAJEPW010000009">
    <property type="protein sequence ID" value="MCC2128799.1"/>
    <property type="molecule type" value="Genomic_DNA"/>
</dbReference>
<evidence type="ECO:0000313" key="1">
    <source>
        <dbReference type="EMBL" id="MCC2128799.1"/>
    </source>
</evidence>
<dbReference type="Proteomes" id="UP001199319">
    <property type="component" value="Unassembled WGS sequence"/>
</dbReference>
<comment type="caution">
    <text evidence="1">The sequence shown here is derived from an EMBL/GenBank/DDBJ whole genome shotgun (WGS) entry which is preliminary data.</text>
</comment>
<keyword evidence="2" id="KW-1185">Reference proteome</keyword>
<dbReference type="AlphaFoldDB" id="A0AAE3AAZ0"/>
<name>A0AAE3AAZ0_9FIRM</name>
<dbReference type="RefSeq" id="WP_302928108.1">
    <property type="nucleotide sequence ID" value="NZ_JAJEPW010000009.1"/>
</dbReference>
<proteinExistence type="predicted"/>
<reference evidence="1" key="1">
    <citation type="submission" date="2021-10" db="EMBL/GenBank/DDBJ databases">
        <title>Anaerobic single-cell dispensing facilitates the cultivation of human gut bacteria.</title>
        <authorList>
            <person name="Afrizal A."/>
        </authorList>
    </citation>
    <scope>NUCLEOTIDE SEQUENCE</scope>
    <source>
        <strain evidence="1">CLA-AA-H272</strain>
    </source>
</reference>
<protein>
    <submittedName>
        <fullName evidence="1">Uncharacterized protein</fullName>
    </submittedName>
</protein>